<evidence type="ECO:0000313" key="2">
    <source>
        <dbReference type="EMBL" id="SEG42157.1"/>
    </source>
</evidence>
<keyword evidence="3" id="KW-1185">Reference proteome</keyword>
<protein>
    <recommendedName>
        <fullName evidence="4">Plastocyanin</fullName>
    </recommendedName>
</protein>
<dbReference type="RefSeq" id="WP_103911083.1">
    <property type="nucleotide sequence ID" value="NZ_FNUZ01000004.1"/>
</dbReference>
<dbReference type="AlphaFoldDB" id="A0A1H6A2I0"/>
<sequence>MLRKTGGYALALGLLFTQQAAAETYEVALMGQGFFPTITYVQPGDIINFHNLGESVAIIGASDESWSTGQMEPFSSYTLVITSGMTASFEDFFARAQYTDEAILANQAAIDDALYINETTDSFVEVPSPLFASGEFAIDVPAPIISLGDGIPVSEDGGL</sequence>
<organism evidence="2 3">
    <name type="scientific">Thalassococcus halodurans</name>
    <dbReference type="NCBI Taxonomy" id="373675"/>
    <lineage>
        <taxon>Bacteria</taxon>
        <taxon>Pseudomonadati</taxon>
        <taxon>Pseudomonadota</taxon>
        <taxon>Alphaproteobacteria</taxon>
        <taxon>Rhodobacterales</taxon>
        <taxon>Roseobacteraceae</taxon>
        <taxon>Thalassococcus</taxon>
    </lineage>
</organism>
<evidence type="ECO:0000313" key="3">
    <source>
        <dbReference type="Proteomes" id="UP000236752"/>
    </source>
</evidence>
<proteinExistence type="predicted"/>
<dbReference type="EMBL" id="FNUZ01000004">
    <property type="protein sequence ID" value="SEG42157.1"/>
    <property type="molecule type" value="Genomic_DNA"/>
</dbReference>
<feature type="chain" id="PRO_5009292234" description="Plastocyanin" evidence="1">
    <location>
        <begin position="23"/>
        <end position="159"/>
    </location>
</feature>
<evidence type="ECO:0008006" key="4">
    <source>
        <dbReference type="Google" id="ProtNLM"/>
    </source>
</evidence>
<name>A0A1H6A2I0_9RHOB</name>
<evidence type="ECO:0000256" key="1">
    <source>
        <dbReference type="SAM" id="SignalP"/>
    </source>
</evidence>
<keyword evidence="1" id="KW-0732">Signal</keyword>
<dbReference type="OrthoDB" id="7725826at2"/>
<dbReference type="SUPFAM" id="SSF49503">
    <property type="entry name" value="Cupredoxins"/>
    <property type="match status" value="1"/>
</dbReference>
<accession>A0A1H6A2I0</accession>
<dbReference type="InterPro" id="IPR008972">
    <property type="entry name" value="Cupredoxin"/>
</dbReference>
<reference evidence="2 3" key="1">
    <citation type="submission" date="2016-10" db="EMBL/GenBank/DDBJ databases">
        <authorList>
            <person name="de Groot N.N."/>
        </authorList>
    </citation>
    <scope>NUCLEOTIDE SEQUENCE [LARGE SCALE GENOMIC DNA]</scope>
    <source>
        <strain evidence="2 3">DSM 26915</strain>
    </source>
</reference>
<feature type="signal peptide" evidence="1">
    <location>
        <begin position="1"/>
        <end position="22"/>
    </location>
</feature>
<dbReference type="Proteomes" id="UP000236752">
    <property type="component" value="Unassembled WGS sequence"/>
</dbReference>
<gene>
    <name evidence="2" type="ORF">SAMN04488045_2760</name>
</gene>